<dbReference type="OrthoDB" id="9810101at2"/>
<dbReference type="EMBL" id="BJXX01000166">
    <property type="protein sequence ID" value="GEN36081.1"/>
    <property type="molecule type" value="Genomic_DNA"/>
</dbReference>
<dbReference type="PANTHER" id="PTHR10000">
    <property type="entry name" value="PHOSPHOSERINE PHOSPHATASE"/>
    <property type="match status" value="1"/>
</dbReference>
<accession>A0A511VCI1</accession>
<dbReference type="InterPro" id="IPR023214">
    <property type="entry name" value="HAD_sf"/>
</dbReference>
<dbReference type="GO" id="GO:0000287">
    <property type="term" value="F:magnesium ion binding"/>
    <property type="evidence" value="ECO:0007669"/>
    <property type="project" value="TreeGrafter"/>
</dbReference>
<dbReference type="PROSITE" id="PS01229">
    <property type="entry name" value="COF_2"/>
    <property type="match status" value="1"/>
</dbReference>
<dbReference type="PANTHER" id="PTHR10000:SF25">
    <property type="entry name" value="PHOSPHATASE YKRA-RELATED"/>
    <property type="match status" value="1"/>
</dbReference>
<dbReference type="InterPro" id="IPR006379">
    <property type="entry name" value="HAD-SF_hydro_IIB"/>
</dbReference>
<dbReference type="SFLD" id="SFLDG01144">
    <property type="entry name" value="C2.B.4:_PGP_Like"/>
    <property type="match status" value="1"/>
</dbReference>
<dbReference type="InterPro" id="IPR000150">
    <property type="entry name" value="Cof"/>
</dbReference>
<dbReference type="RefSeq" id="WP_146811667.1">
    <property type="nucleotide sequence ID" value="NZ_BJXX01000166.1"/>
</dbReference>
<evidence type="ECO:0000313" key="2">
    <source>
        <dbReference type="Proteomes" id="UP000321157"/>
    </source>
</evidence>
<dbReference type="CDD" id="cd07517">
    <property type="entry name" value="HAD_HPP"/>
    <property type="match status" value="1"/>
</dbReference>
<dbReference type="GO" id="GO:0016791">
    <property type="term" value="F:phosphatase activity"/>
    <property type="evidence" value="ECO:0007669"/>
    <property type="project" value="TreeGrafter"/>
</dbReference>
<dbReference type="SUPFAM" id="SSF56784">
    <property type="entry name" value="HAD-like"/>
    <property type="match status" value="1"/>
</dbReference>
<dbReference type="Proteomes" id="UP000321157">
    <property type="component" value="Unassembled WGS sequence"/>
</dbReference>
<name>A0A511VCI1_9BACL</name>
<dbReference type="AlphaFoldDB" id="A0A511VCI1"/>
<evidence type="ECO:0000313" key="1">
    <source>
        <dbReference type="EMBL" id="GEN36081.1"/>
    </source>
</evidence>
<dbReference type="NCBIfam" id="TIGR01484">
    <property type="entry name" value="HAD-SF-IIB"/>
    <property type="match status" value="1"/>
</dbReference>
<dbReference type="Gene3D" id="3.30.1240.10">
    <property type="match status" value="1"/>
</dbReference>
<sequence length="257" mass="29318">MSYKIVFFDVDGTLVNEEVKIPLDTKESIRKLKEQNIEVCLATGRAPFHLKDITEELGIDSFVSFNGSYVVHKGQVIYEHPINQANLELLETHAHQFKHPIVYLSHEKCCTNDSQHPHIIESFQSVKVEPPRYHPHYWKDTKIYQALLYCQEHEELYYQGKFADLSFIRWNRVSMDVLPSGGSKAKGIAVMLQHLKLSPDDAVAFGDGLNDKEMLSFVGMGIAMGNAHEEVKSFAKFTTRHVNNGGIRYGLQQVQLI</sequence>
<proteinExistence type="predicted"/>
<dbReference type="Gene3D" id="3.40.50.1000">
    <property type="entry name" value="HAD superfamily/HAD-like"/>
    <property type="match status" value="1"/>
</dbReference>
<comment type="caution">
    <text evidence="1">The sequence shown here is derived from an EMBL/GenBank/DDBJ whole genome shotgun (WGS) entry which is preliminary data.</text>
</comment>
<reference evidence="1 2" key="1">
    <citation type="submission" date="2019-07" db="EMBL/GenBank/DDBJ databases">
        <title>Whole genome shotgun sequence of Aneurinibacillus danicus NBRC 102444.</title>
        <authorList>
            <person name="Hosoyama A."/>
            <person name="Uohara A."/>
            <person name="Ohji S."/>
            <person name="Ichikawa N."/>
        </authorList>
    </citation>
    <scope>NUCLEOTIDE SEQUENCE [LARGE SCALE GENOMIC DNA]</scope>
    <source>
        <strain evidence="1 2">NBRC 102444</strain>
    </source>
</reference>
<gene>
    <name evidence="1" type="ORF">ADA01nite_35410</name>
</gene>
<dbReference type="PROSITE" id="PS01228">
    <property type="entry name" value="COF_1"/>
    <property type="match status" value="1"/>
</dbReference>
<dbReference type="InterPro" id="IPR036412">
    <property type="entry name" value="HAD-like_sf"/>
</dbReference>
<protein>
    <submittedName>
        <fullName evidence="1">Phosphatase</fullName>
    </submittedName>
</protein>
<dbReference type="GO" id="GO:0005829">
    <property type="term" value="C:cytosol"/>
    <property type="evidence" value="ECO:0007669"/>
    <property type="project" value="TreeGrafter"/>
</dbReference>
<organism evidence="1 2">
    <name type="scientific">Aneurinibacillus danicus</name>
    <dbReference type="NCBI Taxonomy" id="267746"/>
    <lineage>
        <taxon>Bacteria</taxon>
        <taxon>Bacillati</taxon>
        <taxon>Bacillota</taxon>
        <taxon>Bacilli</taxon>
        <taxon>Bacillales</taxon>
        <taxon>Paenibacillaceae</taxon>
        <taxon>Aneurinibacillus group</taxon>
        <taxon>Aneurinibacillus</taxon>
    </lineage>
</organism>
<dbReference type="NCBIfam" id="TIGR00099">
    <property type="entry name" value="Cof-subfamily"/>
    <property type="match status" value="1"/>
</dbReference>
<keyword evidence="2" id="KW-1185">Reference proteome</keyword>
<dbReference type="SFLD" id="SFLDG01140">
    <property type="entry name" value="C2.B:_Phosphomannomutase_and_P"/>
    <property type="match status" value="1"/>
</dbReference>
<dbReference type="Pfam" id="PF08282">
    <property type="entry name" value="Hydrolase_3"/>
    <property type="match status" value="1"/>
</dbReference>
<dbReference type="SFLD" id="SFLDS00003">
    <property type="entry name" value="Haloacid_Dehalogenase"/>
    <property type="match status" value="1"/>
</dbReference>